<keyword evidence="4" id="KW-0547">Nucleotide-binding</keyword>
<comment type="similarity">
    <text evidence="1">Belongs to the disease resistance NB-LRR family.</text>
</comment>
<evidence type="ECO:0000256" key="1">
    <source>
        <dbReference type="ARBA" id="ARBA00008894"/>
    </source>
</evidence>
<feature type="domain" description="Disease resistance protein winged helix" evidence="11">
    <location>
        <begin position="5214"/>
        <end position="5279"/>
    </location>
</feature>
<organism evidence="13 14">
    <name type="scientific">Oryza rufipogon</name>
    <name type="common">Brownbeard rice</name>
    <name type="synonym">Asian wild rice</name>
    <dbReference type="NCBI Taxonomy" id="4529"/>
    <lineage>
        <taxon>Eukaryota</taxon>
        <taxon>Viridiplantae</taxon>
        <taxon>Streptophyta</taxon>
        <taxon>Embryophyta</taxon>
        <taxon>Tracheophyta</taxon>
        <taxon>Spermatophyta</taxon>
        <taxon>Magnoliopsida</taxon>
        <taxon>Liliopsida</taxon>
        <taxon>Poales</taxon>
        <taxon>Poaceae</taxon>
        <taxon>BOP clade</taxon>
        <taxon>Oryzoideae</taxon>
        <taxon>Oryzeae</taxon>
        <taxon>Oryzinae</taxon>
        <taxon>Oryza</taxon>
    </lineage>
</organism>
<evidence type="ECO:0000256" key="6">
    <source>
        <dbReference type="ARBA" id="ARBA00022840"/>
    </source>
</evidence>
<keyword evidence="6" id="KW-0067">ATP-binding</keyword>
<name>A0A0E0N8X1_ORYRU</name>
<feature type="domain" description="Disease resistance protein winged helix" evidence="11">
    <location>
        <begin position="3549"/>
        <end position="3614"/>
    </location>
</feature>
<dbReference type="eggNOG" id="KOG4658">
    <property type="taxonomic scope" value="Eukaryota"/>
</dbReference>
<dbReference type="Pfam" id="PF00931">
    <property type="entry name" value="NB-ARC"/>
    <property type="match status" value="5"/>
</dbReference>
<evidence type="ECO:0000259" key="12">
    <source>
        <dbReference type="Pfam" id="PF25019"/>
    </source>
</evidence>
<feature type="transmembrane region" description="Helical" evidence="8">
    <location>
        <begin position="21"/>
        <end position="49"/>
    </location>
</feature>
<feature type="domain" description="NB-ARC" evidence="9">
    <location>
        <begin position="4956"/>
        <end position="5128"/>
    </location>
</feature>
<feature type="region of interest" description="Disordered" evidence="7">
    <location>
        <begin position="4588"/>
        <end position="4613"/>
    </location>
</feature>
<dbReference type="Pfam" id="PF18052">
    <property type="entry name" value="Rx_N"/>
    <property type="match status" value="4"/>
</dbReference>
<protein>
    <recommendedName>
        <fullName evidence="15">NB-ARC domain-containing protein</fullName>
    </recommendedName>
</protein>
<keyword evidence="2" id="KW-0433">Leucine-rich repeat</keyword>
<dbReference type="GO" id="GO:0043531">
    <property type="term" value="F:ADP binding"/>
    <property type="evidence" value="ECO:0007669"/>
    <property type="project" value="InterPro"/>
</dbReference>
<feature type="domain" description="R13L1/DRL21-like LRR repeat region" evidence="12">
    <location>
        <begin position="2275"/>
        <end position="2402"/>
    </location>
</feature>
<evidence type="ECO:0000259" key="10">
    <source>
        <dbReference type="Pfam" id="PF18052"/>
    </source>
</evidence>
<evidence type="ECO:0000256" key="2">
    <source>
        <dbReference type="ARBA" id="ARBA00022614"/>
    </source>
</evidence>
<evidence type="ECO:0000256" key="4">
    <source>
        <dbReference type="ARBA" id="ARBA00022741"/>
    </source>
</evidence>
<feature type="compositionally biased region" description="Low complexity" evidence="7">
    <location>
        <begin position="4594"/>
        <end position="4605"/>
    </location>
</feature>
<feature type="domain" description="Disease resistance N-terminal" evidence="10">
    <location>
        <begin position="51"/>
        <end position="133"/>
    </location>
</feature>
<keyword evidence="14" id="KW-1185">Reference proteome</keyword>
<dbReference type="OMA" id="DLRMWES"/>
<dbReference type="InterPro" id="IPR002182">
    <property type="entry name" value="NB-ARC"/>
</dbReference>
<evidence type="ECO:0000313" key="14">
    <source>
        <dbReference type="Proteomes" id="UP000008022"/>
    </source>
</evidence>
<feature type="domain" description="R13L1/DRL21-like LRR repeat region" evidence="12">
    <location>
        <begin position="748"/>
        <end position="875"/>
    </location>
</feature>
<dbReference type="SMART" id="SM00367">
    <property type="entry name" value="LRR_CC"/>
    <property type="match status" value="8"/>
</dbReference>
<dbReference type="Gramene" id="ORUFI02G01380.1">
    <property type="protein sequence ID" value="ORUFI02G01380.1"/>
    <property type="gene ID" value="ORUFI02G01380"/>
</dbReference>
<feature type="domain" description="R13L1/DRL21-like LRR repeat region" evidence="12">
    <location>
        <begin position="5447"/>
        <end position="5568"/>
    </location>
</feature>
<proteinExistence type="inferred from homology"/>
<feature type="compositionally biased region" description="Low complexity" evidence="7">
    <location>
        <begin position="3175"/>
        <end position="3186"/>
    </location>
</feature>
<dbReference type="Gene3D" id="1.10.10.10">
    <property type="entry name" value="Winged helix-like DNA-binding domain superfamily/Winged helix DNA-binding domain"/>
    <property type="match status" value="4"/>
</dbReference>
<feature type="domain" description="NB-ARC" evidence="9">
    <location>
        <begin position="1944"/>
        <end position="2023"/>
    </location>
</feature>
<dbReference type="Gene3D" id="1.20.5.4130">
    <property type="match status" value="4"/>
</dbReference>
<keyword evidence="8" id="KW-0812">Transmembrane</keyword>
<dbReference type="InterPro" id="IPR032675">
    <property type="entry name" value="LRR_dom_sf"/>
</dbReference>
<dbReference type="InterPro" id="IPR041118">
    <property type="entry name" value="Rx_N"/>
</dbReference>
<accession>A0A0E0N8X1</accession>
<evidence type="ECO:0000256" key="8">
    <source>
        <dbReference type="SAM" id="Phobius"/>
    </source>
</evidence>
<keyword evidence="8" id="KW-0472">Membrane</keyword>
<feature type="domain" description="Disease resistance protein winged helix" evidence="11">
    <location>
        <begin position="2110"/>
        <end position="2175"/>
    </location>
</feature>
<dbReference type="InterPro" id="IPR042197">
    <property type="entry name" value="Apaf_helical"/>
</dbReference>
<dbReference type="InterPro" id="IPR006553">
    <property type="entry name" value="Leu-rich_rpt_Cys-con_subtyp"/>
</dbReference>
<dbReference type="EnsemblPlants" id="ORUFI02G01380.1">
    <property type="protein sequence ID" value="ORUFI02G01380.1"/>
    <property type="gene ID" value="ORUFI02G01380"/>
</dbReference>
<dbReference type="InterPro" id="IPR027417">
    <property type="entry name" value="P-loop_NTPase"/>
</dbReference>
<feature type="domain" description="Disease resistance N-terminal" evidence="10">
    <location>
        <begin position="4759"/>
        <end position="4831"/>
    </location>
</feature>
<sequence length="6304" mass="712952">MGHGSIDLGASAAAGGGEDGLVLASVALVAVWIMGLVATAIEAAIGWVVESILGNFFTGQMQVWTREVGLSEEVEELETEMRSMQMVLAAAESSKIDNRPLSESLDELKELLYDAEDVMDELDYYRLQQHIEGGKGSTAASCTNPEGSYVSSSTPSYFQRVSNSINHNISWPMHGKKRKREEEEEQTHSTMLPLEIKHDISKRINEIVNCLRTRCKPVQGVLQLEILRQIAMPKHSQSEPRKPRQTTSLAIEHKVYGRDTERDNIIELLTKVKSCDLGVLPLVGVGGVGKTTLARFVYHDQRIKDHFDLRMWVCVSDNFNEKNLTHEMLELVCKDRQGYKNIISFDVLQNTLWEEIRGKRFLLILDDMWEDGNRSGWDKLLAPLKCNEEWAFLGNEKLECNPTLQSIGKHIAKALKGNPLAARSVGALLNRSVSFDHWRKVQHKWKFLLKQDDDILAILKFSYEFLPVHLQHCFSYCSLFPKDHKFNGKKLVRAWISQNFVKCECRAERLEETGKQYLDNLVDWGFFEEVESHYVMHDLMHDLAEEVSSDECDTVDGLESKKISPGLQHLSIITTAYDREEPCNFPREKFENILQSIGSLPKLRTLMFFGENSIMLLRSLNTICKESKRLRLLKIYVTAADISSTHNLFKPNHLRYLEFIVVPTNNMFGSRGIVNTSIPQALTKFYHLQVLDVSSKGNLAVPTGLNNLINLRHLIAHEKVHSTIAGLGNLTSLQELIFKVQDADNFNIGQLRALNELVILGISQLENVKTKQEASSARMIDKEHLEELSLLWNDNSMNPEPTAEKTRDDVIEGLEPLQNLKHLQLIRYSGATSPTWLASRVTSLQVLHLENCRQWQIVQSLEMLPLLRKLKLIRMWNLMEVSIPSCLEELDLVNVPKLEKCVGTYGLDLTSGLRVLIVKDCPILNEFTFFHKDYFHAEQKSWFPSLNKLIVGRCHRIITIAEVSYTYFVKLCYRAWKILPLEEMQALKKLELMDVPVVEELSVPSLEKLVLIQIPRLQSCRGITTAPSPHFSTSQGDQRELVCGLRELTINDCPSLLVQFPIPPSSLISFLSIKGLSSFPTMVINRRVLTIESNELSELDGRISPFHNLKGITWVNLRRCPNLTRISIDGFSQPHVMSKPVHDNSIPITSYPVLPSVNSLSIQSCGIAGGWLTLMLPHLQSLENLELRDCPQIKLLSTSQCTKIEAPNSLASAETTSARDKYLLQIPYNLLRSLKRLIIWACRDLEFSGVNEGFGGFTSLVELQIRDCPRLVPSLVSETKDNWLLPTSFQYLTISPLPANMQLFAPEGLTCLRVLSVFCSQYLKSVQLRSCTALECLQLLECQQLSVLEGLQHLSSLVSLDIEMNHELSMAWDHKLQEQEQGSNQVGLFPLSLVHLGITNLEGSVHSRFLCLPSITKLDLWNSPDLKSLQLGYCTALVDLAIDSCKSLASIEGFQSIRNLRSLRVGDSPSVYPCLQLMSQQQGASDIFSQLETLTVDDASVLSVPLCKHLTSLRVLGLHRDGYSGKSMVSLTEEQERALQLLTSLRQLNFYSYQNLEFLPANLRSLDSLEELHIVRCPRILRLPEMGLPPSLKYLLLCGCSEELCMQCRMAETEKLKMRSMYDAEDVMDELDYYRLQQHIEEAGGDSWAVVALLPANRATVRTRMGEVGGGPNFQPHHATNSPLPAYATCVGERAVLAAAYWGAMGLVGTVVDAAIGWMVQGILGSFFTGQMQVWSHEVGLAKDVEMLESEMKSVQMVLAAAEGRRIDNKPLSDSLDELKELFYDAEDRVSGKMNEIITWVIHGRKRKRDEDEPTHSIMLPLEIKHDISQRINGIVNCLHIRNKSVQGVLQLEISRPIVVPKQTQSVARGARLTTSIPIERKVYGRDAEKENIIKLLTSGKPSDLGVLPLVGVGGVGKTTLARFVYHDERIKEHFDLRMWESLLDKIRHKRFLLVLDDIWEDKDRSRWDKLLAPLRFNEANGCMILATTQRTSVARMIGTMHKVEVNGLSDTEFWLLFKAWAFFGNENQEHDPTMQSIGQHIAKALKGNPLAARSVGALLNRNVSYEHWRKVQYKWRYLLEQDDDILTILKFSYEFLPVHLQQCFSYCSLFPKDHKLRGENLVRAWISQNFVECECHSKRLEETGKQYLDNLVDWGFLEEVESHYIMHDLMHDLAEKVSSNECAIIDGLGSKNIPPNVRHLSIITTAYDEKRSCDFPSSEKFENILHKIVPLQKLRTLMFFGESSIIALNDCWCCNLTSLQELIFKVQDASNFNIGQLRSMNELVILGISQLENVKTKEEAKSARLIDKEHLQELSLSWDDKNMNSGPTAEKTRDGVFEGLEPHHNLKHLQLTRYSGATSPTWLASNVKSLQVLHLENCREWQIINSLEMLPVLRKLKLIRMWNLMSVSIPSYLEELILVNTPKLEKCVGTYGSDLTSGLRVLVVKDCPCLNEFTLFHSDYFHTNQKLWFPSLNKLTIGHYHRIIIESNELNELDNRILPFHNLKGLRSMYLQHCPNLSYVSSEVFSQLVALEHLSIEHCPNLFQPHSMSEPVHENSILNTDHLVLPSLRFLKISSCGIVDLEFSGVNRGFSGFTSLVMLQIRECPKLVSSLVTETNDTNVLLPQSLEHLDIGPLPANLQSYFPKGLPCLKKLSLNSGEYLKSGEGYDGETMVSLTEEQERALQLLTSLRVLAFSHLQNLKSLPTNLQSLDCLDELYISVCPSILRLPQMGLPPSLRYLSLYRCSEELCVQCRMAETANLRVGIYSASAIPRPGYASREKNGRGETCLGGSVGWTAWRAAPSGTWYRLLGGLAQSSTRDAVGLYHSQPHVTVSHGIAFLCLHKYISISSAHMVYPALPVLIWQPACQPSIVKLYDLESCGFCGANITHRMLERKQESEMRCAIWSSGGHWATMGRRSIMQVLARFFWASDRFHAELSRCKHVSKLSSLLQMQECISRIVKKHTPSFYDVGQFKNILGWSYLVTVLAQSCREWPPRNETLVHAHRGCCDCESAIRRAAFSRDPPVVWWWGFRAGENLRQMDWFKGLVRSLLALAFTKLAQSRASGRARARRVHWGTMGLVSTAAEAAIGWVVQSILGSFFTGQMQVWTREVGLDKQVEELETEMRNMQMVLAEAEGTKIDNRPLSESLDEIKELIYDAEDFPYPGKGSSAAACTNPEESSASSSTPSYIQQISNRMNQNISWVMDGKKRKREEEEEPTHSVMLPPEVKHGISERINGIVNHLRIRGNPVQGVLQLEILRQIALPKQSQNGPRKSRLTISLMTEHKVYGRDAERDNIIELLTKGKSSDLDVVPLVGVGGVGKTTLARFVYNNNRIENHFDLRMWVCVSDNFNEKSLTCEMLDHVCKDRQEYGNISNFDALQKILLEKIRHKRFLLVLDDMWEDRDRKGWENLLAPLKCNEATGCMILVTTRRTSVARMTGTMSKIDVNGLDETEFWSLFKAWAFLGNENQERDPTLRSIGQHIAEALKGNPLAARSVGALLNWNVSFEHWRKIQYKWRSILEQDDDILAILKLSYEFLPVHLQYCFSYCSLFPKDHKFCGKKLVRAWISQNFVKCECHTKRLEEIGKQYLDKLVDWGFLEEVESHYVMHDLMHDLAEKVSSNEYATVDGLESKKISPGVRHLSIITTYDKEEHCNFPSEKSTYGYLDIVNTSIPQALTKFYHLQVLDGDSTGNLVVPIGMNDLINLRHLIDHEEVHSAIASVGSLTSLQELTFNVQAAGNFSIGQLSSMNELVTLRICQLENVKSEEEAKSARFIDKEHLEALSFTWNDLSMTSEPTAEKTTDDVLEGLEPHHNLKHLQLTRYSGATSPTWLASTVTSLQGLHLYNCREWRVVRSLEKLPLLRKLKLVRMWNLMEVSIPSYLEELVLVDMPKLKKCVGTYGQDLTSGLRELMEMGALKELELIDVPVVEELSVPSLEKLVLIQMPSLQSCNGITASPPLQFSNSQVDQTEWVSSLCELKIHDCSNLVLPWPIPLVSYLSIKEVSAFPTLVIKQRKFTIKYSELSEMDGRIFPFHNLKSITSMRLENCPNLIYNWSEAFSQLIALKHLDISKCPSLLQRHVMSEFLHENTTPDTNYLVPSLKSLKIFSSGISGRWLTRTLPHLPSLEDFELRKCPQIKFLLISQSTGEATSSLASAETTSARDGQLLKMPCNLLRSLKRLCIYDCPDLEFCGGNGGFGGYTSLVELQIYGCPKLLSSPANEMDISLLPTSIQELWIGDLPSFFSPEGLSFLKRLWLSSSQDLKSLQLHSCTALEDLNIWGRQQLGVLEGLQGLSLLRRLNIEMNPELFAAWALKLQEQEQSGNQVGLFPPSLIELEISNLEGSIHPCFFSCLHSLTRLELGDSPELVTLQLGYCTALESLTIYDCKSLASIEGLQSIRNLRRLTTRDSPGVTPCLQLVSQQEGASGIWSRLEVLCTDGASVLTTSLCKHLTSLQSLVFWSRFNDDEPMVSLTEEQERALQLLTSLQQLEFSNHHYLESLPANLRSLDSLEALHINGCRSIRRLPEMGLPPLLTCLNLIGCSKELCLQGKMAQTEKLMFESEWCITALSDIAWLLAIVMDLGSLTLSSRLSEKAKKGTSQSSTQDVTSSGPAAADHETTVPISRHGGEDFASWPHDKLGQYTVRSAYNFLAAHSSNGRGLPSVLDETVKKGKALWKIKAPGKMKINLWRAAHDCQTTPYTSNGGMHLLDDPIEHVLLFCPFASAVWDEVRKSFNLQLGRAALTSAAVEWVVQSILGSFFTGQLQVWTHEVGLIEHVQGLESEMRSMQMVLATTDRRKIDNRPLSESLNELQDVLFDAEDVMDELDYYQLQQQIEGKGSRASACIDPEGSCVSSYTPSLFQQVSSSMNQIIGWAMHGRKRKREEEPTHSIILPLEIKHDISDRIKGILNQLRIKGKPVLEILQLELSCQIAMSKQIQSGPRKPRQTTSLLIERKVYGRDAERDNIIELLTKGKSSDLGVLPLVGVGGVGKTTLARFVYHDQRIKDHFDLRMWVCVSDNFNEKSLTREILEHVCKDRQGYENIIGLGALQDTLLENIRCKRFLLVLDDMWEDEDMSGWDNLLAPFKCNEATGCMILVTTRRTSVAKRIGTVNKVEVNGLDETEFWLLFKAWAFNGYENLELDPFFQSTGKDIARELKGNPLAARSVGALLNRSVSFEHWRKVQYKWKSLVGQDDDILSILMISYEYLPVHLQHCFSYCSLFPKDHKFNGKKLVHAWISQNFVKCECHTERLEETGMQYLDNLVDWGFFEEVESHYVMHDLMHDLAEKVSSNECAAIDGLESNKISPSVRHLSIITTAYDKDGPRSFPTKNFENKLQNIRIYVTVSDISSIHNFLKPHHLRYLEFIVVPATNMFGHMDIANTSIPQAFTNFFHLQVLDVSSNGNIAVPIGMNKLINLRHLIAHEKVHSAIDSVGKLTCLQKLIFKVQDADSFEIGQLRAMNDLVILGISQLENVKTKKEARSARLMDKEHLKELSLSWNDNMSSGPTEENTRYDVLEGLEPHGNLKHLQLTGYSGATSPTWFASKVLHLENCTEWRIVQYLEMLPLLRKLKLIRMWNLVEVSIPSYLEELVLVNMPKLENCVGTYGIELTSRIRVLMVKDCPQLNEFVLFHRDHFHAEQKSWFPSLNKLMIGHCYRIIMWKILPLEEMRALKELELMDVPIVEELPVPSLEKLVLIQMRSLQICSGITASPVQVSTSQVDQNEWISSLRELTIHDCSSLVVSLPILPSPLMSYSSIKRLSAFPTMEINNRKFTIESDELSELDGRILSFHNLKGVTSIYLRRCPNLTRISTEGFNQLITLECLVIQKCPNLFQLQISDQANNTSSATNIPALPSLKSLTISSCGIAGRWLTQMLHHVNSLEKLDLFDCPQIKFLLTNQPTEREVTSSLASAEITSAGDEQLLQIPCSLLHSLKWLSISECPDLEFCGGSGGFAGFTSLVQLQIKNCPKLVSALVSETNDNGLLPMSLQDLSLSPLSVSENLQSFSPEGLPCLRRLSLCRSQHLKSMQLHSCTSLEYLKISGCRSLVVLEGLSSLRRLDIQMNPELSAAWHLKLQEQEQGGNQAQVFPPSLVELHISNLEGSISSQFLCLPSVTKLAVRDSPALKSIQLKHCMTLEKLEIINCKLLASIEDFHSIRNLRSLKVLGTRSLSPYLQQEASGMWFRLESLMIDDAAVLSVHLCIQLTSLRILQFWSMGMASLTEEQERALQLLTSLRQLGFSRCQKLESLPANLRSLDFLEVLRIDECRSIRRLPEMGLPPSLSYLDLYGCCEELCMQGRMAETEKLKVEIIYKQ</sequence>
<dbReference type="Pfam" id="PF23559">
    <property type="entry name" value="WHD_DRP"/>
    <property type="match status" value="4"/>
</dbReference>
<dbReference type="InterPro" id="IPR056789">
    <property type="entry name" value="LRR_R13L1-DRL21"/>
</dbReference>
<keyword evidence="3" id="KW-0677">Repeat</keyword>
<dbReference type="SUPFAM" id="SSF52540">
    <property type="entry name" value="P-loop containing nucleoside triphosphate hydrolases"/>
    <property type="match status" value="4"/>
</dbReference>
<dbReference type="InterPro" id="IPR058922">
    <property type="entry name" value="WHD_DRP"/>
</dbReference>
<feature type="domain" description="NB-ARC" evidence="9">
    <location>
        <begin position="1888"/>
        <end position="1940"/>
    </location>
</feature>
<feature type="domain" description="R13L1/DRL21-like LRR repeat region" evidence="12">
    <location>
        <begin position="3741"/>
        <end position="3868"/>
    </location>
</feature>
<evidence type="ECO:0000256" key="5">
    <source>
        <dbReference type="ARBA" id="ARBA00022821"/>
    </source>
</evidence>
<dbReference type="Gene3D" id="3.80.10.10">
    <property type="entry name" value="Ribonuclease Inhibitor"/>
    <property type="match status" value="13"/>
</dbReference>
<dbReference type="Gene3D" id="3.40.50.300">
    <property type="entry name" value="P-loop containing nucleotide triphosphate hydrolases"/>
    <property type="match status" value="5"/>
</dbReference>
<dbReference type="Gene3D" id="1.10.8.430">
    <property type="entry name" value="Helical domain of apoptotic protease-activating factors"/>
    <property type="match status" value="4"/>
</dbReference>
<keyword evidence="8" id="KW-1133">Transmembrane helix</keyword>
<dbReference type="Pfam" id="PF25019">
    <property type="entry name" value="LRR_R13L1-DRL21"/>
    <property type="match status" value="4"/>
</dbReference>
<feature type="domain" description="Disease resistance N-terminal" evidence="10">
    <location>
        <begin position="3095"/>
        <end position="3159"/>
    </location>
</feature>
<dbReference type="GO" id="GO:0006952">
    <property type="term" value="P:defense response"/>
    <property type="evidence" value="ECO:0007669"/>
    <property type="project" value="UniProtKB-KW"/>
</dbReference>
<feature type="domain" description="Disease resistance protein winged helix" evidence="11">
    <location>
        <begin position="479"/>
        <end position="544"/>
    </location>
</feature>
<feature type="domain" description="NB-ARC" evidence="9">
    <location>
        <begin position="261"/>
        <end position="387"/>
    </location>
</feature>
<evidence type="ECO:0008006" key="15">
    <source>
        <dbReference type="Google" id="ProtNLM"/>
    </source>
</evidence>
<feature type="region of interest" description="Disordered" evidence="7">
    <location>
        <begin position="3165"/>
        <end position="3187"/>
    </location>
</feature>
<feature type="domain" description="Disease resistance N-terminal" evidence="10">
    <location>
        <begin position="1726"/>
        <end position="1790"/>
    </location>
</feature>
<evidence type="ECO:0000256" key="7">
    <source>
        <dbReference type="SAM" id="MobiDB-lite"/>
    </source>
</evidence>
<feature type="domain" description="NB-ARC" evidence="9">
    <location>
        <begin position="3291"/>
        <end position="3462"/>
    </location>
</feature>
<dbReference type="FunFam" id="3.40.50.300:FF:001091">
    <property type="entry name" value="Probable disease resistance protein At1g61300"/>
    <property type="match status" value="1"/>
</dbReference>
<dbReference type="PRINTS" id="PR00364">
    <property type="entry name" value="DISEASERSIST"/>
</dbReference>
<dbReference type="Proteomes" id="UP000008022">
    <property type="component" value="Unassembled WGS sequence"/>
</dbReference>
<dbReference type="GO" id="GO:0005524">
    <property type="term" value="F:ATP binding"/>
    <property type="evidence" value="ECO:0007669"/>
    <property type="project" value="UniProtKB-KW"/>
</dbReference>
<dbReference type="SUPFAM" id="SSF52058">
    <property type="entry name" value="L domain-like"/>
    <property type="match status" value="10"/>
</dbReference>
<dbReference type="STRING" id="4529.A0A0E0N8X1"/>
<reference evidence="13" key="2">
    <citation type="submission" date="2015-06" db="UniProtKB">
        <authorList>
            <consortium name="EnsemblPlants"/>
        </authorList>
    </citation>
    <scope>IDENTIFICATION</scope>
</reference>
<feature type="region of interest" description="Disordered" evidence="7">
    <location>
        <begin position="169"/>
        <end position="189"/>
    </location>
</feature>
<evidence type="ECO:0000256" key="3">
    <source>
        <dbReference type="ARBA" id="ARBA00022737"/>
    </source>
</evidence>
<reference evidence="14" key="1">
    <citation type="submission" date="2013-06" db="EMBL/GenBank/DDBJ databases">
        <authorList>
            <person name="Zhao Q."/>
        </authorList>
    </citation>
    <scope>NUCLEOTIDE SEQUENCE</scope>
    <source>
        <strain evidence="14">cv. W1943</strain>
    </source>
</reference>
<dbReference type="InterPro" id="IPR036388">
    <property type="entry name" value="WH-like_DNA-bd_sf"/>
</dbReference>
<dbReference type="PANTHER" id="PTHR36766">
    <property type="entry name" value="PLANT BROAD-SPECTRUM MILDEW RESISTANCE PROTEIN RPW8"/>
    <property type="match status" value="1"/>
</dbReference>
<evidence type="ECO:0000259" key="11">
    <source>
        <dbReference type="Pfam" id="PF23559"/>
    </source>
</evidence>
<evidence type="ECO:0000259" key="9">
    <source>
        <dbReference type="Pfam" id="PF00931"/>
    </source>
</evidence>
<dbReference type="PANTHER" id="PTHR36766:SF55">
    <property type="entry name" value="OS11G0492900 PROTEIN"/>
    <property type="match status" value="1"/>
</dbReference>
<keyword evidence="5" id="KW-0611">Plant defense</keyword>
<evidence type="ECO:0000313" key="13">
    <source>
        <dbReference type="EnsemblPlants" id="ORUFI02G01380.1"/>
    </source>
</evidence>
<dbReference type="GO" id="GO:0051707">
    <property type="term" value="P:response to other organism"/>
    <property type="evidence" value="ECO:0007669"/>
    <property type="project" value="UniProtKB-ARBA"/>
</dbReference>